<protein>
    <submittedName>
        <fullName evidence="2">Formyltransferase/hydrolase complex Fhc subunit C</fullName>
    </submittedName>
</protein>
<sequence length="256" mass="26680">MAGVVPDALADKSLAEIERIDLWQGNRQVPLAELFDVAGDPADLVIRIEGDCSSAHDLAADMQQGELHVVGYVGRHAGQGMRGGLLSISGDAGDWLGAAMRGGRIDVTGDAGNHVGGSLPAAKVGMRGGQIVVHGNCGTHAGERMRRGWITVVGDCGEWAGYQMRAGTLMVLGQCGPRVGSGMRRGTIALLGTAPTLLPTFRYACDFAPQALTLMLRDLAEQGLDVSSTSASYSLFNGDLLEGGRGELLVLLDPLS</sequence>
<dbReference type="InterPro" id="IPR036485">
    <property type="entry name" value="Glu_synth_asu_C_sf"/>
</dbReference>
<dbReference type="SUPFAM" id="SSF69336">
    <property type="entry name" value="Alpha subunit of glutamate synthase, C-terminal domain"/>
    <property type="match status" value="1"/>
</dbReference>
<accession>A0A518AI75</accession>
<keyword evidence="2" id="KW-0808">Transferase</keyword>
<dbReference type="NCBIfam" id="TIGR03122">
    <property type="entry name" value="one_C_dehyd_C"/>
    <property type="match status" value="1"/>
</dbReference>
<dbReference type="PANTHER" id="PTHR39673:SF5">
    <property type="entry name" value="TUNGSTEN-CONTAINING FORMYLMETHANOFURAN DEHYDROGENASE 2 SUBUNIT C"/>
    <property type="match status" value="1"/>
</dbReference>
<dbReference type="GO" id="GO:0046914">
    <property type="term" value="F:transition metal ion binding"/>
    <property type="evidence" value="ECO:0007669"/>
    <property type="project" value="InterPro"/>
</dbReference>
<reference evidence="2 3" key="1">
    <citation type="submission" date="2019-02" db="EMBL/GenBank/DDBJ databases">
        <title>Deep-cultivation of Planctomycetes and their phenomic and genomic characterization uncovers novel biology.</title>
        <authorList>
            <person name="Wiegand S."/>
            <person name="Jogler M."/>
            <person name="Boedeker C."/>
            <person name="Pinto D."/>
            <person name="Vollmers J."/>
            <person name="Rivas-Marin E."/>
            <person name="Kohn T."/>
            <person name="Peeters S.H."/>
            <person name="Heuer A."/>
            <person name="Rast P."/>
            <person name="Oberbeckmann S."/>
            <person name="Bunk B."/>
            <person name="Jeske O."/>
            <person name="Meyerdierks A."/>
            <person name="Storesund J.E."/>
            <person name="Kallscheuer N."/>
            <person name="Luecker S."/>
            <person name="Lage O.M."/>
            <person name="Pohl T."/>
            <person name="Merkel B.J."/>
            <person name="Hornburger P."/>
            <person name="Mueller R.-W."/>
            <person name="Bruemmer F."/>
            <person name="Labrenz M."/>
            <person name="Spormann A.M."/>
            <person name="Op den Camp H."/>
            <person name="Overmann J."/>
            <person name="Amann R."/>
            <person name="Jetten M.S.M."/>
            <person name="Mascher T."/>
            <person name="Medema M.H."/>
            <person name="Devos D.P."/>
            <person name="Kaster A.-K."/>
            <person name="Ovreas L."/>
            <person name="Rohde M."/>
            <person name="Galperin M.Y."/>
            <person name="Jogler C."/>
        </authorList>
    </citation>
    <scope>NUCLEOTIDE SEQUENCE [LARGE SCALE GENOMIC DNA]</scope>
    <source>
        <strain evidence="2 3">Pan181</strain>
    </source>
</reference>
<evidence type="ECO:0000313" key="3">
    <source>
        <dbReference type="Proteomes" id="UP000315750"/>
    </source>
</evidence>
<evidence type="ECO:0000259" key="1">
    <source>
        <dbReference type="Pfam" id="PF01493"/>
    </source>
</evidence>
<name>A0A518AI75_9BACT</name>
<dbReference type="Proteomes" id="UP000315750">
    <property type="component" value="Chromosome"/>
</dbReference>
<dbReference type="KEGG" id="amuc:Pan181_05550"/>
<evidence type="ECO:0000313" key="2">
    <source>
        <dbReference type="EMBL" id="QDU54374.1"/>
    </source>
</evidence>
<dbReference type="InterPro" id="IPR002489">
    <property type="entry name" value="Glu_synth_asu_C"/>
</dbReference>
<dbReference type="GO" id="GO:0016740">
    <property type="term" value="F:transferase activity"/>
    <property type="evidence" value="ECO:0007669"/>
    <property type="project" value="UniProtKB-KW"/>
</dbReference>
<dbReference type="PANTHER" id="PTHR39673">
    <property type="entry name" value="TUNGSTEN FORMYLMETHANOFURAN DEHYDROGENASE, SUBUNIT C (FWDC)"/>
    <property type="match status" value="1"/>
</dbReference>
<dbReference type="InterPro" id="IPR017550">
    <property type="entry name" value="Formylmethanofuran_DH_suC"/>
</dbReference>
<organism evidence="2 3">
    <name type="scientific">Aeoliella mucimassa</name>
    <dbReference type="NCBI Taxonomy" id="2527972"/>
    <lineage>
        <taxon>Bacteria</taxon>
        <taxon>Pseudomonadati</taxon>
        <taxon>Planctomycetota</taxon>
        <taxon>Planctomycetia</taxon>
        <taxon>Pirellulales</taxon>
        <taxon>Lacipirellulaceae</taxon>
        <taxon>Aeoliella</taxon>
    </lineage>
</organism>
<keyword evidence="2" id="KW-0378">Hydrolase</keyword>
<dbReference type="GO" id="GO:0016787">
    <property type="term" value="F:hydrolase activity"/>
    <property type="evidence" value="ECO:0007669"/>
    <property type="project" value="UniProtKB-KW"/>
</dbReference>
<dbReference type="AlphaFoldDB" id="A0A518AI75"/>
<dbReference type="Pfam" id="PF01493">
    <property type="entry name" value="GXGXG"/>
    <property type="match status" value="1"/>
</dbReference>
<proteinExistence type="predicted"/>
<dbReference type="EMBL" id="CP036278">
    <property type="protein sequence ID" value="QDU54374.1"/>
    <property type="molecule type" value="Genomic_DNA"/>
</dbReference>
<keyword evidence="3" id="KW-1185">Reference proteome</keyword>
<dbReference type="Gene3D" id="2.160.20.60">
    <property type="entry name" value="Glutamate synthase, alpha subunit, C-terminal domain"/>
    <property type="match status" value="1"/>
</dbReference>
<feature type="domain" description="Glutamate synthase alpha subunit C-terminal" evidence="1">
    <location>
        <begin position="64"/>
        <end position="191"/>
    </location>
</feature>
<dbReference type="GO" id="GO:0015948">
    <property type="term" value="P:methanogenesis"/>
    <property type="evidence" value="ECO:0007669"/>
    <property type="project" value="InterPro"/>
</dbReference>
<dbReference type="GO" id="GO:0018493">
    <property type="term" value="F:formylmethanofuran dehydrogenase activity"/>
    <property type="evidence" value="ECO:0007669"/>
    <property type="project" value="InterPro"/>
</dbReference>
<gene>
    <name evidence="2" type="primary">fhcC</name>
    <name evidence="2" type="ORF">Pan181_05550</name>
</gene>